<dbReference type="Gene3D" id="1.10.10.10">
    <property type="entry name" value="Winged helix-like DNA-binding domain superfamily/Winged helix DNA-binding domain"/>
    <property type="match status" value="1"/>
</dbReference>
<dbReference type="GO" id="GO:0005634">
    <property type="term" value="C:nucleus"/>
    <property type="evidence" value="ECO:0007669"/>
    <property type="project" value="UniProtKB-SubCell"/>
</dbReference>
<gene>
    <name evidence="10" type="ORF">HPB48_017596</name>
</gene>
<dbReference type="Pfam" id="PF00447">
    <property type="entry name" value="HSF_DNA-bind"/>
    <property type="match status" value="1"/>
</dbReference>
<evidence type="ECO:0000256" key="7">
    <source>
        <dbReference type="RuleBase" id="RU004020"/>
    </source>
</evidence>
<comment type="similarity">
    <text evidence="2 7">Belongs to the HSF family.</text>
</comment>
<evidence type="ECO:0000313" key="11">
    <source>
        <dbReference type="Proteomes" id="UP000821853"/>
    </source>
</evidence>
<evidence type="ECO:0000313" key="10">
    <source>
        <dbReference type="EMBL" id="KAH9375722.1"/>
    </source>
</evidence>
<dbReference type="OrthoDB" id="6418155at2759"/>
<protein>
    <recommendedName>
        <fullName evidence="9">HSF-type DNA-binding domain-containing protein</fullName>
    </recommendedName>
</protein>
<feature type="domain" description="HSF-type DNA-binding" evidence="9">
    <location>
        <begin position="22"/>
        <end position="128"/>
    </location>
</feature>
<evidence type="ECO:0000256" key="6">
    <source>
        <dbReference type="ARBA" id="ARBA00023242"/>
    </source>
</evidence>
<dbReference type="VEuPathDB" id="VectorBase:HLOH_065269"/>
<dbReference type="InterPro" id="IPR036390">
    <property type="entry name" value="WH_DNA-bd_sf"/>
</dbReference>
<evidence type="ECO:0000256" key="1">
    <source>
        <dbReference type="ARBA" id="ARBA00004123"/>
    </source>
</evidence>
<evidence type="ECO:0000259" key="9">
    <source>
        <dbReference type="SMART" id="SM00415"/>
    </source>
</evidence>
<name>A0A9J6GKI4_HAELO</name>
<feature type="region of interest" description="Disordered" evidence="8">
    <location>
        <begin position="216"/>
        <end position="266"/>
    </location>
</feature>
<dbReference type="PANTHER" id="PTHR10015">
    <property type="entry name" value="HEAT SHOCK TRANSCRIPTION FACTOR"/>
    <property type="match status" value="1"/>
</dbReference>
<keyword evidence="11" id="KW-1185">Reference proteome</keyword>
<dbReference type="PRINTS" id="PR00056">
    <property type="entry name" value="HSFDOMAIN"/>
</dbReference>
<dbReference type="GO" id="GO:0043565">
    <property type="term" value="F:sequence-specific DNA binding"/>
    <property type="evidence" value="ECO:0007669"/>
    <property type="project" value="InterPro"/>
</dbReference>
<dbReference type="PANTHER" id="PTHR10015:SF465">
    <property type="entry name" value="HSF-TYPE DNA-BINDING DOMAIN-CONTAINING PROTEIN"/>
    <property type="match status" value="1"/>
</dbReference>
<feature type="region of interest" description="Disordered" evidence="8">
    <location>
        <begin position="1"/>
        <end position="20"/>
    </location>
</feature>
<dbReference type="SMART" id="SM00415">
    <property type="entry name" value="HSF"/>
    <property type="match status" value="1"/>
</dbReference>
<keyword evidence="6" id="KW-0539">Nucleus</keyword>
<evidence type="ECO:0000256" key="2">
    <source>
        <dbReference type="ARBA" id="ARBA00006403"/>
    </source>
</evidence>
<dbReference type="SUPFAM" id="SSF46785">
    <property type="entry name" value="Winged helix' DNA-binding domain"/>
    <property type="match status" value="1"/>
</dbReference>
<feature type="compositionally biased region" description="Low complexity" evidence="8">
    <location>
        <begin position="1"/>
        <end position="17"/>
    </location>
</feature>
<dbReference type="GO" id="GO:0003700">
    <property type="term" value="F:DNA-binding transcription factor activity"/>
    <property type="evidence" value="ECO:0007669"/>
    <property type="project" value="InterPro"/>
</dbReference>
<dbReference type="AlphaFoldDB" id="A0A9J6GKI4"/>
<evidence type="ECO:0000256" key="8">
    <source>
        <dbReference type="SAM" id="MobiDB-lite"/>
    </source>
</evidence>
<keyword evidence="3" id="KW-0805">Transcription regulation</keyword>
<accession>A0A9J6GKI4</accession>
<comment type="caution">
    <text evidence="10">The sequence shown here is derived from an EMBL/GenBank/DDBJ whole genome shotgun (WGS) entry which is preliminary data.</text>
</comment>
<dbReference type="FunFam" id="1.10.10.10:FF:000349">
    <property type="entry name" value="Heat shock transcription factor, Y-linked"/>
    <property type="match status" value="1"/>
</dbReference>
<dbReference type="InterPro" id="IPR036388">
    <property type="entry name" value="WH-like_DNA-bd_sf"/>
</dbReference>
<feature type="region of interest" description="Disordered" evidence="8">
    <location>
        <begin position="126"/>
        <end position="185"/>
    </location>
</feature>
<evidence type="ECO:0000256" key="4">
    <source>
        <dbReference type="ARBA" id="ARBA00023125"/>
    </source>
</evidence>
<dbReference type="Proteomes" id="UP000821853">
    <property type="component" value="Chromosome 5"/>
</dbReference>
<evidence type="ECO:0000256" key="5">
    <source>
        <dbReference type="ARBA" id="ARBA00023163"/>
    </source>
</evidence>
<sequence length="266" mass="29624">MNPSEAPEESPLSPSSEDQPFANLSFPQKLWKIVNECESGAIAWSTDGTAVVVDYYKFLSDYLENRVDIFKTNNFTSFIRQLNLYGFRKVRSRQRATAANPGPRDFHVFQNDFFIRGRPDMLPAVTRKKGVSQDKTNQKEDGGGPGPSSGRPHQGHRTVHGGRVVNSRGNGTPSRRRQTAVRRALDRQRRAAQLVRLEKAIFASVQRADKGCRNVIGRGGPRIQTAPTGTASGARKNPPATLRPVTRRKDPAGLLPSIRLRRWPAE</sequence>
<proteinExistence type="inferred from homology"/>
<keyword evidence="5" id="KW-0804">Transcription</keyword>
<dbReference type="InterPro" id="IPR000232">
    <property type="entry name" value="HSF_DNA-bd"/>
</dbReference>
<evidence type="ECO:0000256" key="3">
    <source>
        <dbReference type="ARBA" id="ARBA00023015"/>
    </source>
</evidence>
<reference evidence="10 11" key="1">
    <citation type="journal article" date="2020" name="Cell">
        <title>Large-Scale Comparative Analyses of Tick Genomes Elucidate Their Genetic Diversity and Vector Capacities.</title>
        <authorList>
            <consortium name="Tick Genome and Microbiome Consortium (TIGMIC)"/>
            <person name="Jia N."/>
            <person name="Wang J."/>
            <person name="Shi W."/>
            <person name="Du L."/>
            <person name="Sun Y."/>
            <person name="Zhan W."/>
            <person name="Jiang J.F."/>
            <person name="Wang Q."/>
            <person name="Zhang B."/>
            <person name="Ji P."/>
            <person name="Bell-Sakyi L."/>
            <person name="Cui X.M."/>
            <person name="Yuan T.T."/>
            <person name="Jiang B.G."/>
            <person name="Yang W.F."/>
            <person name="Lam T.T."/>
            <person name="Chang Q.C."/>
            <person name="Ding S.J."/>
            <person name="Wang X.J."/>
            <person name="Zhu J.G."/>
            <person name="Ruan X.D."/>
            <person name="Zhao L."/>
            <person name="Wei J.T."/>
            <person name="Ye R.Z."/>
            <person name="Que T.C."/>
            <person name="Du C.H."/>
            <person name="Zhou Y.H."/>
            <person name="Cheng J.X."/>
            <person name="Dai P.F."/>
            <person name="Guo W.B."/>
            <person name="Han X.H."/>
            <person name="Huang E.J."/>
            <person name="Li L.F."/>
            <person name="Wei W."/>
            <person name="Gao Y.C."/>
            <person name="Liu J.Z."/>
            <person name="Shao H.Z."/>
            <person name="Wang X."/>
            <person name="Wang C.C."/>
            <person name="Yang T.C."/>
            <person name="Huo Q.B."/>
            <person name="Li W."/>
            <person name="Chen H.Y."/>
            <person name="Chen S.E."/>
            <person name="Zhou L.G."/>
            <person name="Ni X.B."/>
            <person name="Tian J.H."/>
            <person name="Sheng Y."/>
            <person name="Liu T."/>
            <person name="Pan Y.S."/>
            <person name="Xia L.Y."/>
            <person name="Li J."/>
            <person name="Zhao F."/>
            <person name="Cao W.C."/>
        </authorList>
    </citation>
    <scope>NUCLEOTIDE SEQUENCE [LARGE SCALE GENOMIC DNA]</scope>
    <source>
        <strain evidence="10">HaeL-2018</strain>
    </source>
</reference>
<comment type="subcellular location">
    <subcellularLocation>
        <location evidence="1">Nucleus</location>
    </subcellularLocation>
</comment>
<keyword evidence="4" id="KW-0238">DNA-binding</keyword>
<dbReference type="EMBL" id="JABSTR010000007">
    <property type="protein sequence ID" value="KAH9375722.1"/>
    <property type="molecule type" value="Genomic_DNA"/>
</dbReference>
<organism evidence="10 11">
    <name type="scientific">Haemaphysalis longicornis</name>
    <name type="common">Bush tick</name>
    <dbReference type="NCBI Taxonomy" id="44386"/>
    <lineage>
        <taxon>Eukaryota</taxon>
        <taxon>Metazoa</taxon>
        <taxon>Ecdysozoa</taxon>
        <taxon>Arthropoda</taxon>
        <taxon>Chelicerata</taxon>
        <taxon>Arachnida</taxon>
        <taxon>Acari</taxon>
        <taxon>Parasitiformes</taxon>
        <taxon>Ixodida</taxon>
        <taxon>Ixodoidea</taxon>
        <taxon>Ixodidae</taxon>
        <taxon>Haemaphysalinae</taxon>
        <taxon>Haemaphysalis</taxon>
    </lineage>
</organism>